<accession>A0A1C6SJA9</accession>
<dbReference type="STRING" id="145857.GA0070616_3886"/>
<keyword evidence="2 5" id="KW-0812">Transmembrane</keyword>
<dbReference type="AlphaFoldDB" id="A0A1C6SJA9"/>
<feature type="transmembrane region" description="Helical" evidence="5">
    <location>
        <begin position="48"/>
        <end position="66"/>
    </location>
</feature>
<reference evidence="7 8" key="1">
    <citation type="submission" date="2016-06" db="EMBL/GenBank/DDBJ databases">
        <authorList>
            <person name="Kjaerup R.B."/>
            <person name="Dalgaard T.S."/>
            <person name="Juul-Madsen H.R."/>
        </authorList>
    </citation>
    <scope>NUCLEOTIDE SEQUENCE [LARGE SCALE GENOMIC DNA]</scope>
    <source>
        <strain evidence="7 8">DSM 43818</strain>
    </source>
</reference>
<keyword evidence="8" id="KW-1185">Reference proteome</keyword>
<keyword evidence="4 5" id="KW-0472">Membrane</keyword>
<dbReference type="GO" id="GO:0012505">
    <property type="term" value="C:endomembrane system"/>
    <property type="evidence" value="ECO:0007669"/>
    <property type="project" value="UniProtKB-SubCell"/>
</dbReference>
<evidence type="ECO:0000313" key="8">
    <source>
        <dbReference type="Proteomes" id="UP000199699"/>
    </source>
</evidence>
<evidence type="ECO:0000313" key="7">
    <source>
        <dbReference type="EMBL" id="SCL29445.1"/>
    </source>
</evidence>
<evidence type="ECO:0000256" key="2">
    <source>
        <dbReference type="ARBA" id="ARBA00022692"/>
    </source>
</evidence>
<keyword evidence="3 5" id="KW-1133">Transmembrane helix</keyword>
<evidence type="ECO:0000256" key="1">
    <source>
        <dbReference type="ARBA" id="ARBA00004127"/>
    </source>
</evidence>
<evidence type="ECO:0000256" key="5">
    <source>
        <dbReference type="SAM" id="Phobius"/>
    </source>
</evidence>
<feature type="domain" description="DUF202" evidence="6">
    <location>
        <begin position="11"/>
        <end position="69"/>
    </location>
</feature>
<evidence type="ECO:0000259" key="6">
    <source>
        <dbReference type="Pfam" id="PF02656"/>
    </source>
</evidence>
<dbReference type="Proteomes" id="UP000199699">
    <property type="component" value="Unassembled WGS sequence"/>
</dbReference>
<dbReference type="Pfam" id="PF02656">
    <property type="entry name" value="DUF202"/>
    <property type="match status" value="1"/>
</dbReference>
<dbReference type="EMBL" id="FMHT01000003">
    <property type="protein sequence ID" value="SCL29445.1"/>
    <property type="molecule type" value="Genomic_DNA"/>
</dbReference>
<name>A0A1C6SJA9_9ACTN</name>
<gene>
    <name evidence="7" type="ORF">GA0070616_3886</name>
</gene>
<evidence type="ECO:0000256" key="4">
    <source>
        <dbReference type="ARBA" id="ARBA00023136"/>
    </source>
</evidence>
<organism evidence="7 8">
    <name type="scientific">Micromonospora nigra</name>
    <dbReference type="NCBI Taxonomy" id="145857"/>
    <lineage>
        <taxon>Bacteria</taxon>
        <taxon>Bacillati</taxon>
        <taxon>Actinomycetota</taxon>
        <taxon>Actinomycetes</taxon>
        <taxon>Micromonosporales</taxon>
        <taxon>Micromonosporaceae</taxon>
        <taxon>Micromonospora</taxon>
    </lineage>
</organism>
<comment type="subcellular location">
    <subcellularLocation>
        <location evidence="1">Endomembrane system</location>
        <topology evidence="1">Multi-pass membrane protein</topology>
    </subcellularLocation>
</comment>
<dbReference type="InterPro" id="IPR003807">
    <property type="entry name" value="DUF202"/>
</dbReference>
<feature type="transmembrane region" description="Helical" evidence="5">
    <location>
        <begin position="21"/>
        <end position="42"/>
    </location>
</feature>
<sequence>MSAPAPPPRRDPGLQPERTRLAWRRTALALTIVTVLAVRPAFTGSPVAVALAVPTLALWAVAVTACRRRGARTGSVGVGGATLPLTALATTGYALLGVLLVIYGL</sequence>
<protein>
    <recommendedName>
        <fullName evidence="6">DUF202 domain-containing protein</fullName>
    </recommendedName>
</protein>
<feature type="transmembrane region" description="Helical" evidence="5">
    <location>
        <begin position="78"/>
        <end position="103"/>
    </location>
</feature>
<evidence type="ECO:0000256" key="3">
    <source>
        <dbReference type="ARBA" id="ARBA00022989"/>
    </source>
</evidence>
<dbReference type="RefSeq" id="WP_091084636.1">
    <property type="nucleotide sequence ID" value="NZ_FMHT01000003.1"/>
</dbReference>
<proteinExistence type="predicted"/>